<dbReference type="Pfam" id="PF08544">
    <property type="entry name" value="GHMP_kinases_C"/>
    <property type="match status" value="1"/>
</dbReference>
<dbReference type="InterPro" id="IPR014721">
    <property type="entry name" value="Ribsml_uS5_D2-typ_fold_subgr"/>
</dbReference>
<comment type="pathway">
    <text evidence="1 13">Amino-acid biosynthesis; L-threonine biosynthesis; L-threonine from L-aspartate: step 4/5.</text>
</comment>
<evidence type="ECO:0000256" key="8">
    <source>
        <dbReference type="ARBA" id="ARBA00022741"/>
    </source>
</evidence>
<comment type="function">
    <text evidence="12 13">Catalyzes the ATP-dependent phosphorylation of L-homoserine to L-homoserine phosphate.</text>
</comment>
<reference evidence="17" key="1">
    <citation type="journal article" date="2019" name="Int. J. Syst. Evol. Microbiol.">
        <title>The Global Catalogue of Microorganisms (GCM) 10K type strain sequencing project: providing services to taxonomists for standard genome sequencing and annotation.</title>
        <authorList>
            <consortium name="The Broad Institute Genomics Platform"/>
            <consortium name="The Broad Institute Genome Sequencing Center for Infectious Disease"/>
            <person name="Wu L."/>
            <person name="Ma J."/>
        </authorList>
    </citation>
    <scope>NUCLEOTIDE SEQUENCE [LARGE SCALE GENOMIC DNA]</scope>
    <source>
        <strain evidence="17">JCM 9373</strain>
    </source>
</reference>
<dbReference type="InterPro" id="IPR020568">
    <property type="entry name" value="Ribosomal_Su5_D2-typ_SF"/>
</dbReference>
<name>A0ABP6P422_9ACTN</name>
<evidence type="ECO:0000256" key="4">
    <source>
        <dbReference type="ARBA" id="ARBA00017858"/>
    </source>
</evidence>
<evidence type="ECO:0000256" key="3">
    <source>
        <dbReference type="ARBA" id="ARBA00012078"/>
    </source>
</evidence>
<keyword evidence="10 13" id="KW-0067">ATP-binding</keyword>
<feature type="domain" description="GHMP kinase C-terminal" evidence="15">
    <location>
        <begin position="248"/>
        <end position="291"/>
    </location>
</feature>
<organism evidence="16 17">
    <name type="scientific">Planomonospora alba</name>
    <dbReference type="NCBI Taxonomy" id="161354"/>
    <lineage>
        <taxon>Bacteria</taxon>
        <taxon>Bacillati</taxon>
        <taxon>Actinomycetota</taxon>
        <taxon>Actinomycetes</taxon>
        <taxon>Streptosporangiales</taxon>
        <taxon>Streptosporangiaceae</taxon>
        <taxon>Planomonospora</taxon>
    </lineage>
</organism>
<dbReference type="Pfam" id="PF00288">
    <property type="entry name" value="GHMP_kinases_N"/>
    <property type="match status" value="1"/>
</dbReference>
<keyword evidence="5 13" id="KW-0028">Amino-acid biosynthesis</keyword>
<proteinExistence type="inferred from homology"/>
<evidence type="ECO:0000256" key="9">
    <source>
        <dbReference type="ARBA" id="ARBA00022777"/>
    </source>
</evidence>
<sequence length="327" mass="33665">MTDSTVVVRVPATSANLGPGFDTLGLALALYDEVEAALYDPGPDGAAVDVAVEGEGAGEVDLGDGHLIVATMRKTFDRMGLPRPRGIRLRCVNRIPHARGLGSSSAAVCAGILAARALAAAPYAAAAAGPEAGKRAGEGPPEFTDDDVFALATEIEGHPDNVAPCLAGGLTVSWTEPDGIPRMAKLVPHADVRPVVIVPSSRLSTEVARGLLPASVPHADAAANAGRAALLVAALTGRPERELLLAGTQDLLHQDYRAPAMPGTAELVRRLRARGVPAVVSGAGPTVLAFSTVKTQDLIAPEVGNDWHIRPLDVETRGACVVSPETR</sequence>
<dbReference type="PANTHER" id="PTHR20861">
    <property type="entry name" value="HOMOSERINE/4-DIPHOSPHOCYTIDYL-2-C-METHYL-D-ERYTHRITOL KINASE"/>
    <property type="match status" value="1"/>
</dbReference>
<dbReference type="SUPFAM" id="SSF54211">
    <property type="entry name" value="Ribosomal protein S5 domain 2-like"/>
    <property type="match status" value="1"/>
</dbReference>
<dbReference type="InterPro" id="IPR006204">
    <property type="entry name" value="GHMP_kinase_N_dom"/>
</dbReference>
<dbReference type="InterPro" id="IPR000870">
    <property type="entry name" value="Homoserine_kinase"/>
</dbReference>
<evidence type="ECO:0000256" key="12">
    <source>
        <dbReference type="ARBA" id="ARBA00049954"/>
    </source>
</evidence>
<dbReference type="EC" id="2.7.1.39" evidence="3 13"/>
<dbReference type="PANTHER" id="PTHR20861:SF1">
    <property type="entry name" value="HOMOSERINE KINASE"/>
    <property type="match status" value="1"/>
</dbReference>
<evidence type="ECO:0000313" key="17">
    <source>
        <dbReference type="Proteomes" id="UP001500320"/>
    </source>
</evidence>
<keyword evidence="7 13" id="KW-0791">Threonine biosynthesis</keyword>
<keyword evidence="6 13" id="KW-0808">Transferase</keyword>
<keyword evidence="9 13" id="KW-0418">Kinase</keyword>
<feature type="domain" description="GHMP kinase N-terminal" evidence="14">
    <location>
        <begin position="67"/>
        <end position="169"/>
    </location>
</feature>
<comment type="caution">
    <text evidence="16">The sequence shown here is derived from an EMBL/GenBank/DDBJ whole genome shotgun (WGS) entry which is preliminary data.</text>
</comment>
<dbReference type="Proteomes" id="UP001500320">
    <property type="component" value="Unassembled WGS sequence"/>
</dbReference>
<dbReference type="PRINTS" id="PR00958">
    <property type="entry name" value="HOMSERKINASE"/>
</dbReference>
<dbReference type="PROSITE" id="PS00627">
    <property type="entry name" value="GHMP_KINASES_ATP"/>
    <property type="match status" value="1"/>
</dbReference>
<dbReference type="PIRSF" id="PIRSF000676">
    <property type="entry name" value="Homoser_kin"/>
    <property type="match status" value="1"/>
</dbReference>
<dbReference type="HAMAP" id="MF_00384">
    <property type="entry name" value="Homoser_kinase"/>
    <property type="match status" value="1"/>
</dbReference>
<dbReference type="InterPro" id="IPR013750">
    <property type="entry name" value="GHMP_kinase_C_dom"/>
</dbReference>
<evidence type="ECO:0000259" key="15">
    <source>
        <dbReference type="Pfam" id="PF08544"/>
    </source>
</evidence>
<evidence type="ECO:0000256" key="10">
    <source>
        <dbReference type="ARBA" id="ARBA00022840"/>
    </source>
</evidence>
<keyword evidence="17" id="KW-1185">Reference proteome</keyword>
<evidence type="ECO:0000256" key="6">
    <source>
        <dbReference type="ARBA" id="ARBA00022679"/>
    </source>
</evidence>
<feature type="binding site" evidence="13">
    <location>
        <begin position="96"/>
        <end position="106"/>
    </location>
    <ligand>
        <name>ATP</name>
        <dbReference type="ChEBI" id="CHEBI:30616"/>
    </ligand>
</feature>
<evidence type="ECO:0000256" key="11">
    <source>
        <dbReference type="ARBA" id="ARBA00049375"/>
    </source>
</evidence>
<evidence type="ECO:0000256" key="13">
    <source>
        <dbReference type="HAMAP-Rule" id="MF_00384"/>
    </source>
</evidence>
<comment type="subcellular location">
    <subcellularLocation>
        <location evidence="13">Cytoplasm</location>
    </subcellularLocation>
</comment>
<dbReference type="GO" id="GO:0016301">
    <property type="term" value="F:kinase activity"/>
    <property type="evidence" value="ECO:0007669"/>
    <property type="project" value="UniProtKB-KW"/>
</dbReference>
<comment type="similarity">
    <text evidence="2 13">Belongs to the GHMP kinase family. Homoserine kinase subfamily.</text>
</comment>
<evidence type="ECO:0000256" key="7">
    <source>
        <dbReference type="ARBA" id="ARBA00022697"/>
    </source>
</evidence>
<evidence type="ECO:0000259" key="14">
    <source>
        <dbReference type="Pfam" id="PF00288"/>
    </source>
</evidence>
<evidence type="ECO:0000256" key="5">
    <source>
        <dbReference type="ARBA" id="ARBA00022605"/>
    </source>
</evidence>
<protein>
    <recommendedName>
        <fullName evidence="4 13">Homoserine kinase</fullName>
        <shortName evidence="13">HK</shortName>
        <shortName evidence="13">HSK</shortName>
        <ecNumber evidence="3 13">2.7.1.39</ecNumber>
    </recommendedName>
</protein>
<keyword evidence="8 13" id="KW-0547">Nucleotide-binding</keyword>
<dbReference type="InterPro" id="IPR036554">
    <property type="entry name" value="GHMP_kinase_C_sf"/>
</dbReference>
<evidence type="ECO:0000256" key="1">
    <source>
        <dbReference type="ARBA" id="ARBA00005015"/>
    </source>
</evidence>
<dbReference type="Gene3D" id="3.30.230.10">
    <property type="match status" value="1"/>
</dbReference>
<gene>
    <name evidence="13 16" type="primary">thrB</name>
    <name evidence="16" type="ORF">GCM10010466_66770</name>
</gene>
<dbReference type="EMBL" id="BAAAUT010000100">
    <property type="protein sequence ID" value="GAA3166607.1"/>
    <property type="molecule type" value="Genomic_DNA"/>
</dbReference>
<dbReference type="RefSeq" id="WP_344866707.1">
    <property type="nucleotide sequence ID" value="NZ_BAAAUT010000100.1"/>
</dbReference>
<accession>A0ABP6P422</accession>
<keyword evidence="13" id="KW-0963">Cytoplasm</keyword>
<evidence type="ECO:0000256" key="2">
    <source>
        <dbReference type="ARBA" id="ARBA00007370"/>
    </source>
</evidence>
<dbReference type="Gene3D" id="3.30.70.890">
    <property type="entry name" value="GHMP kinase, C-terminal domain"/>
    <property type="match status" value="1"/>
</dbReference>
<comment type="catalytic activity">
    <reaction evidence="11 13">
        <text>L-homoserine + ATP = O-phospho-L-homoserine + ADP + H(+)</text>
        <dbReference type="Rhea" id="RHEA:13985"/>
        <dbReference type="ChEBI" id="CHEBI:15378"/>
        <dbReference type="ChEBI" id="CHEBI:30616"/>
        <dbReference type="ChEBI" id="CHEBI:57476"/>
        <dbReference type="ChEBI" id="CHEBI:57590"/>
        <dbReference type="ChEBI" id="CHEBI:456216"/>
        <dbReference type="EC" id="2.7.1.39"/>
    </reaction>
</comment>
<dbReference type="InterPro" id="IPR006203">
    <property type="entry name" value="GHMP_knse_ATP-bd_CS"/>
</dbReference>
<dbReference type="SUPFAM" id="SSF55060">
    <property type="entry name" value="GHMP Kinase, C-terminal domain"/>
    <property type="match status" value="1"/>
</dbReference>
<evidence type="ECO:0000313" key="16">
    <source>
        <dbReference type="EMBL" id="GAA3166607.1"/>
    </source>
</evidence>